<dbReference type="RefSeq" id="WP_069987341.1">
    <property type="nucleotide sequence ID" value="NZ_JACOQK010000001.1"/>
</dbReference>
<accession>A0ABR7IRW6</accession>
<dbReference type="Pfam" id="PF12900">
    <property type="entry name" value="Pyridox_ox_2"/>
    <property type="match status" value="1"/>
</dbReference>
<proteinExistence type="predicted"/>
<comment type="caution">
    <text evidence="1">The sequence shown here is derived from an EMBL/GenBank/DDBJ whole genome shotgun (WGS) entry which is preliminary data.</text>
</comment>
<dbReference type="SUPFAM" id="SSF50475">
    <property type="entry name" value="FMN-binding split barrel"/>
    <property type="match status" value="1"/>
</dbReference>
<dbReference type="Gene3D" id="2.30.110.10">
    <property type="entry name" value="Electron Transport, Fmn-binding Protein, Chain A"/>
    <property type="match status" value="1"/>
</dbReference>
<dbReference type="Proteomes" id="UP000649151">
    <property type="component" value="Unassembled WGS sequence"/>
</dbReference>
<dbReference type="PANTHER" id="PTHR34071">
    <property type="entry name" value="5-NITROIMIDAZOLE ANTIBIOTICS RESISTANCE PROTEIN, NIMA-FAMILY-RELATED PROTEIN-RELATED"/>
    <property type="match status" value="1"/>
</dbReference>
<reference evidence="1 2" key="1">
    <citation type="submission" date="2020-08" db="EMBL/GenBank/DDBJ databases">
        <title>Genome public.</title>
        <authorList>
            <person name="Liu C."/>
            <person name="Sun Q."/>
        </authorList>
    </citation>
    <scope>NUCLEOTIDE SEQUENCE [LARGE SCALE GENOMIC DNA]</scope>
    <source>
        <strain evidence="1 2">NSJ-27</strain>
    </source>
</reference>
<evidence type="ECO:0000313" key="2">
    <source>
        <dbReference type="Proteomes" id="UP000649151"/>
    </source>
</evidence>
<dbReference type="PANTHER" id="PTHR34071:SF2">
    <property type="entry name" value="FLAVIN-NUCLEOTIDE-BINDING PROTEIN"/>
    <property type="match status" value="1"/>
</dbReference>
<evidence type="ECO:0000313" key="1">
    <source>
        <dbReference type="EMBL" id="MBC5787885.1"/>
    </source>
</evidence>
<organism evidence="1 2">
    <name type="scientific">Clostridium facile</name>
    <dbReference type="NCBI Taxonomy" id="2763035"/>
    <lineage>
        <taxon>Bacteria</taxon>
        <taxon>Bacillati</taxon>
        <taxon>Bacillota</taxon>
        <taxon>Clostridia</taxon>
        <taxon>Eubacteriales</taxon>
        <taxon>Clostridiaceae</taxon>
        <taxon>Clostridium</taxon>
    </lineage>
</organism>
<dbReference type="InterPro" id="IPR024747">
    <property type="entry name" value="Pyridox_Oxase-rel"/>
</dbReference>
<protein>
    <submittedName>
        <fullName evidence="1">Pyridoxamine 5'-phosphate oxidase family protein</fullName>
    </submittedName>
</protein>
<sequence>MRRADREVNNIQKIEEIIQTCDCCHLGLIDEDKPYIVPLNFGYLREKDTPIFYFHSANFGKKLDLIRQNPLVGFELDTKHQLSVGNTACNYSFYYQSIIGAGKISIVEEIQQKKKALQVIMQHYTKTSNWEFSDQSLTAITILKLTVTEMTCKEHQQPR</sequence>
<keyword evidence="2" id="KW-1185">Reference proteome</keyword>
<gene>
    <name evidence="1" type="ORF">H8Z77_07635</name>
</gene>
<dbReference type="InterPro" id="IPR012349">
    <property type="entry name" value="Split_barrel_FMN-bd"/>
</dbReference>
<dbReference type="EMBL" id="JACOQK010000001">
    <property type="protein sequence ID" value="MBC5787885.1"/>
    <property type="molecule type" value="Genomic_DNA"/>
</dbReference>
<name>A0ABR7IRW6_9CLOT</name>